<evidence type="ECO:0000313" key="7">
    <source>
        <dbReference type="Proteomes" id="UP000582837"/>
    </source>
</evidence>
<keyword evidence="3 6" id="KW-0418">Kinase</keyword>
<dbReference type="InterPro" id="IPR011009">
    <property type="entry name" value="Kinase-like_dom_sf"/>
</dbReference>
<dbReference type="Pfam" id="PF00069">
    <property type="entry name" value="Pkinase"/>
    <property type="match status" value="1"/>
</dbReference>
<feature type="domain" description="Protein kinase" evidence="5">
    <location>
        <begin position="16"/>
        <end position="299"/>
    </location>
</feature>
<dbReference type="GO" id="GO:0004674">
    <property type="term" value="F:protein serine/threonine kinase activity"/>
    <property type="evidence" value="ECO:0007669"/>
    <property type="project" value="UniProtKB-KW"/>
</dbReference>
<dbReference type="Gene3D" id="1.10.510.10">
    <property type="entry name" value="Transferase(Phosphotransferase) domain 1"/>
    <property type="match status" value="1"/>
</dbReference>
<proteinExistence type="predicted"/>
<comment type="caution">
    <text evidence="6">The sequence shown here is derived from an EMBL/GenBank/DDBJ whole genome shotgun (WGS) entry which is preliminary data.</text>
</comment>
<evidence type="ECO:0000256" key="1">
    <source>
        <dbReference type="ARBA" id="ARBA00022679"/>
    </source>
</evidence>
<keyword evidence="2" id="KW-0547">Nucleotide-binding</keyword>
<name>A0A841H5W6_9BACT</name>
<dbReference type="RefSeq" id="WP_170038444.1">
    <property type="nucleotide sequence ID" value="NZ_JABDTL010000002.1"/>
</dbReference>
<evidence type="ECO:0000256" key="3">
    <source>
        <dbReference type="ARBA" id="ARBA00022777"/>
    </source>
</evidence>
<evidence type="ECO:0000259" key="5">
    <source>
        <dbReference type="PROSITE" id="PS50011"/>
    </source>
</evidence>
<dbReference type="SUPFAM" id="SSF56112">
    <property type="entry name" value="Protein kinase-like (PK-like)"/>
    <property type="match status" value="1"/>
</dbReference>
<keyword evidence="6" id="KW-0723">Serine/threonine-protein kinase</keyword>
<keyword evidence="7" id="KW-1185">Reference proteome</keyword>
<dbReference type="PANTHER" id="PTHR43289:SF6">
    <property type="entry name" value="SERINE_THREONINE-PROTEIN KINASE NEKL-3"/>
    <property type="match status" value="1"/>
</dbReference>
<dbReference type="SMART" id="SM00220">
    <property type="entry name" value="S_TKc"/>
    <property type="match status" value="1"/>
</dbReference>
<dbReference type="InterPro" id="IPR000719">
    <property type="entry name" value="Prot_kinase_dom"/>
</dbReference>
<evidence type="ECO:0000256" key="4">
    <source>
        <dbReference type="ARBA" id="ARBA00022840"/>
    </source>
</evidence>
<accession>A0A841H5W6</accession>
<dbReference type="AlphaFoldDB" id="A0A841H5W6"/>
<protein>
    <submittedName>
        <fullName evidence="6">Serine/threonine protein kinase</fullName>
    </submittedName>
</protein>
<dbReference type="PROSITE" id="PS50011">
    <property type="entry name" value="PROTEIN_KINASE_DOM"/>
    <property type="match status" value="1"/>
</dbReference>
<dbReference type="PANTHER" id="PTHR43289">
    <property type="entry name" value="MITOGEN-ACTIVATED PROTEIN KINASE KINASE KINASE 20-RELATED"/>
    <property type="match status" value="1"/>
</dbReference>
<dbReference type="EMBL" id="JACHIA010000025">
    <property type="protein sequence ID" value="MBB6073531.1"/>
    <property type="molecule type" value="Genomic_DNA"/>
</dbReference>
<reference evidence="6 7" key="1">
    <citation type="submission" date="2020-08" db="EMBL/GenBank/DDBJ databases">
        <title>Genomic Encyclopedia of Type Strains, Phase IV (KMG-IV): sequencing the most valuable type-strain genomes for metagenomic binning, comparative biology and taxonomic classification.</title>
        <authorList>
            <person name="Goeker M."/>
        </authorList>
    </citation>
    <scope>NUCLEOTIDE SEQUENCE [LARGE SCALE GENOMIC DNA]</scope>
    <source>
        <strain evidence="6 7">DSM 29007</strain>
    </source>
</reference>
<keyword evidence="4" id="KW-0067">ATP-binding</keyword>
<sequence length="312" mass="34132">MPQTVINLSAPRIPGWRIVRPLSDGAQAHTYVVAPESRPSDECAVAKVMRLKGIEGYALSPEVQRWRMEREVRALRTLQDAGCEGVVRVLDHGSHTEGTGQPWMVMHRHAGPARSFDGTGFVYAERFRGRVTRVMSMTESLARTLAVMHGHAERIVHRDLHLGNVLMDGVGSRPILGDFGIAHVAGHSPRPGFDDAVISGAWHWRPPELNAGDDGSPASDVFMLGGLVFEALSGGHVLPYAGDWGSACVHARPEHHLGRWTTDFRIPMVNALLDRMLAIDPAARLDAAELVERCREIRLAGTLRGRPVLATA</sequence>
<organism evidence="6 7">
    <name type="scientific">Longimicrobium terrae</name>
    <dbReference type="NCBI Taxonomy" id="1639882"/>
    <lineage>
        <taxon>Bacteria</taxon>
        <taxon>Pseudomonadati</taxon>
        <taxon>Gemmatimonadota</taxon>
        <taxon>Longimicrobiia</taxon>
        <taxon>Longimicrobiales</taxon>
        <taxon>Longimicrobiaceae</taxon>
        <taxon>Longimicrobium</taxon>
    </lineage>
</organism>
<gene>
    <name evidence="6" type="ORF">HNQ61_005201</name>
</gene>
<dbReference type="GO" id="GO:0005524">
    <property type="term" value="F:ATP binding"/>
    <property type="evidence" value="ECO:0007669"/>
    <property type="project" value="UniProtKB-KW"/>
</dbReference>
<dbReference type="Proteomes" id="UP000582837">
    <property type="component" value="Unassembled WGS sequence"/>
</dbReference>
<keyword evidence="1" id="KW-0808">Transferase</keyword>
<evidence type="ECO:0000256" key="2">
    <source>
        <dbReference type="ARBA" id="ARBA00022741"/>
    </source>
</evidence>
<evidence type="ECO:0000313" key="6">
    <source>
        <dbReference type="EMBL" id="MBB6073531.1"/>
    </source>
</evidence>